<evidence type="ECO:0000256" key="2">
    <source>
        <dbReference type="SAM" id="MobiDB-lite"/>
    </source>
</evidence>
<feature type="compositionally biased region" description="Basic residues" evidence="2">
    <location>
        <begin position="197"/>
        <end position="210"/>
    </location>
</feature>
<dbReference type="SUPFAM" id="SSF57850">
    <property type="entry name" value="RING/U-box"/>
    <property type="match status" value="1"/>
</dbReference>
<evidence type="ECO:0000313" key="5">
    <source>
        <dbReference type="Proteomes" id="UP000030671"/>
    </source>
</evidence>
<feature type="region of interest" description="Disordered" evidence="2">
    <location>
        <begin position="1"/>
        <end position="117"/>
    </location>
</feature>
<keyword evidence="1" id="KW-0479">Metal-binding</keyword>
<gene>
    <name evidence="4" type="ORF">HETIRDRAFT_439863</name>
</gene>
<evidence type="ECO:0000259" key="3">
    <source>
        <dbReference type="PROSITE" id="PS50089"/>
    </source>
</evidence>
<feature type="compositionally biased region" description="Low complexity" evidence="2">
    <location>
        <begin position="1"/>
        <end position="36"/>
    </location>
</feature>
<dbReference type="EMBL" id="KI925458">
    <property type="protein sequence ID" value="ETW81372.1"/>
    <property type="molecule type" value="Genomic_DNA"/>
</dbReference>
<reference evidence="4 5" key="1">
    <citation type="journal article" date="2012" name="New Phytol.">
        <title>Insight into trade-off between wood decay and parasitism from the genome of a fungal forest pathogen.</title>
        <authorList>
            <person name="Olson A."/>
            <person name="Aerts A."/>
            <person name="Asiegbu F."/>
            <person name="Belbahri L."/>
            <person name="Bouzid O."/>
            <person name="Broberg A."/>
            <person name="Canback B."/>
            <person name="Coutinho P.M."/>
            <person name="Cullen D."/>
            <person name="Dalman K."/>
            <person name="Deflorio G."/>
            <person name="van Diepen L.T."/>
            <person name="Dunand C."/>
            <person name="Duplessis S."/>
            <person name="Durling M."/>
            <person name="Gonthier P."/>
            <person name="Grimwood J."/>
            <person name="Fossdal C.G."/>
            <person name="Hansson D."/>
            <person name="Henrissat B."/>
            <person name="Hietala A."/>
            <person name="Himmelstrand K."/>
            <person name="Hoffmeister D."/>
            <person name="Hogberg N."/>
            <person name="James T.Y."/>
            <person name="Karlsson M."/>
            <person name="Kohler A."/>
            <person name="Kues U."/>
            <person name="Lee Y.H."/>
            <person name="Lin Y.C."/>
            <person name="Lind M."/>
            <person name="Lindquist E."/>
            <person name="Lombard V."/>
            <person name="Lucas S."/>
            <person name="Lunden K."/>
            <person name="Morin E."/>
            <person name="Murat C."/>
            <person name="Park J."/>
            <person name="Raffaello T."/>
            <person name="Rouze P."/>
            <person name="Salamov A."/>
            <person name="Schmutz J."/>
            <person name="Solheim H."/>
            <person name="Stahlberg J."/>
            <person name="Velez H."/>
            <person name="de Vries R.P."/>
            <person name="Wiebenga A."/>
            <person name="Woodward S."/>
            <person name="Yakovlev I."/>
            <person name="Garbelotto M."/>
            <person name="Martin F."/>
            <person name="Grigoriev I.V."/>
            <person name="Stenlid J."/>
        </authorList>
    </citation>
    <scope>NUCLEOTIDE SEQUENCE [LARGE SCALE GENOMIC DNA]</scope>
    <source>
        <strain evidence="4 5">TC 32-1</strain>
    </source>
</reference>
<feature type="domain" description="RING-type" evidence="3">
    <location>
        <begin position="132"/>
        <end position="174"/>
    </location>
</feature>
<dbReference type="RefSeq" id="XP_009546026.1">
    <property type="nucleotide sequence ID" value="XM_009547731.1"/>
</dbReference>
<evidence type="ECO:0000313" key="4">
    <source>
        <dbReference type="EMBL" id="ETW81372.1"/>
    </source>
</evidence>
<name>W4K6B7_HETIT</name>
<dbReference type="OrthoDB" id="6270329at2759"/>
<accession>W4K6B7</accession>
<protein>
    <recommendedName>
        <fullName evidence="3">RING-type domain-containing protein</fullName>
    </recommendedName>
</protein>
<feature type="region of interest" description="Disordered" evidence="2">
    <location>
        <begin position="188"/>
        <end position="249"/>
    </location>
</feature>
<dbReference type="Gene3D" id="3.30.40.10">
    <property type="entry name" value="Zinc/RING finger domain, C3HC4 (zinc finger)"/>
    <property type="match status" value="1"/>
</dbReference>
<keyword evidence="1" id="KW-0863">Zinc-finger</keyword>
<dbReference type="InterPro" id="IPR013083">
    <property type="entry name" value="Znf_RING/FYVE/PHD"/>
</dbReference>
<keyword evidence="5" id="KW-1185">Reference proteome</keyword>
<dbReference type="AlphaFoldDB" id="W4K6B7"/>
<feature type="compositionally biased region" description="Low complexity" evidence="2">
    <location>
        <begin position="224"/>
        <end position="239"/>
    </location>
</feature>
<dbReference type="PROSITE" id="PS50089">
    <property type="entry name" value="ZF_RING_2"/>
    <property type="match status" value="1"/>
</dbReference>
<evidence type="ECO:0000256" key="1">
    <source>
        <dbReference type="PROSITE-ProRule" id="PRU00175"/>
    </source>
</evidence>
<dbReference type="InParanoid" id="W4K6B7"/>
<dbReference type="GeneID" id="20675199"/>
<feature type="compositionally biased region" description="Low complexity" evidence="2">
    <location>
        <begin position="72"/>
        <end position="85"/>
    </location>
</feature>
<sequence length="311" mass="33209">MLSSMSSPVSSTPSSPRGAPSPLSGLSSPSSSSPRLPRVRSRPRLTPRPSLDRIAEEASPEADTVPHPTSAPPVSMMVKSPSSPALARVKDQWDGPGSVNYAGTEPKRRSWRPPQWNGKRGIAVGHEMKESCGICFETAVKPNKTRCCGQLFCFQHLSDWLSSHGSDGRCPTCRVPCSLEHDTIYLHPPPRILAPRPNRRRSSSAGRSRRPAGAAPQHRPSSPEPSSSTTYDSSASSSSDSEHTTMRGRRQTAPALLPPLGLSLSVPMHAASSEQLLLSPISQQPEEVLLRGAARALTLVGGALVLGALLY</sequence>
<dbReference type="Proteomes" id="UP000030671">
    <property type="component" value="Unassembled WGS sequence"/>
</dbReference>
<dbReference type="InterPro" id="IPR001841">
    <property type="entry name" value="Znf_RING"/>
</dbReference>
<organism evidence="4 5">
    <name type="scientific">Heterobasidion irregulare (strain TC 32-1)</name>
    <dbReference type="NCBI Taxonomy" id="747525"/>
    <lineage>
        <taxon>Eukaryota</taxon>
        <taxon>Fungi</taxon>
        <taxon>Dikarya</taxon>
        <taxon>Basidiomycota</taxon>
        <taxon>Agaricomycotina</taxon>
        <taxon>Agaricomycetes</taxon>
        <taxon>Russulales</taxon>
        <taxon>Bondarzewiaceae</taxon>
        <taxon>Heterobasidion</taxon>
        <taxon>Heterobasidion annosum species complex</taxon>
    </lineage>
</organism>
<keyword evidence="1" id="KW-0862">Zinc</keyword>
<dbReference type="HOGENOM" id="CLU_894457_0_0_1"/>
<dbReference type="GO" id="GO:0008270">
    <property type="term" value="F:zinc ion binding"/>
    <property type="evidence" value="ECO:0007669"/>
    <property type="project" value="UniProtKB-KW"/>
</dbReference>
<dbReference type="eggNOG" id="ENOG502T137">
    <property type="taxonomic scope" value="Eukaryota"/>
</dbReference>
<proteinExistence type="predicted"/>
<dbReference type="STRING" id="747525.W4K6B7"/>
<dbReference type="KEGG" id="hir:HETIRDRAFT_439863"/>